<dbReference type="GO" id="GO:0005829">
    <property type="term" value="C:cytosol"/>
    <property type="evidence" value="ECO:0007669"/>
    <property type="project" value="TreeGrafter"/>
</dbReference>
<keyword evidence="10 15" id="KW-0704">Schiff base</keyword>
<comment type="pathway">
    <text evidence="1 15">Amine and polyamine biosynthesis; S-adenosylmethioninamine biosynthesis; S-adenosylmethioninamine from S-adenosyl-L-methionine: step 1/1.</text>
</comment>
<dbReference type="HAMAP" id="MF_00464">
    <property type="entry name" value="AdoMetDC_1"/>
    <property type="match status" value="1"/>
</dbReference>
<dbReference type="Pfam" id="PF02675">
    <property type="entry name" value="AdoMet_dc"/>
    <property type="match status" value="1"/>
</dbReference>
<feature type="modified residue" description="Pyruvic acid (Ser); by autocatalysis" evidence="15">
    <location>
        <position position="63"/>
    </location>
</feature>
<dbReference type="Gene3D" id="3.30.360.110">
    <property type="entry name" value="S-adenosylmethionine decarboxylase domain"/>
    <property type="match status" value="1"/>
</dbReference>
<evidence type="ECO:0000256" key="10">
    <source>
        <dbReference type="ARBA" id="ARBA00023270"/>
    </source>
</evidence>
<keyword evidence="9 15" id="KW-0456">Lyase</keyword>
<sequence length="144" mass="15804">MQALGKHLLVELHGCNPESLKKAEVVKDILVSAANACKATIVDTSFHEFNPFGVSGVVVIAESHISIHTWPEYRYAAVDIFTCGDVLKPEVAVDYIAARFRCKKPSVVEMRRGIIPGHVGKLMHKLSPSMEKAVDADQELSLVH</sequence>
<feature type="active site" description="Schiff-base intermediate with substrate; via pyruvic acid" evidence="15">
    <location>
        <position position="63"/>
    </location>
</feature>
<evidence type="ECO:0000256" key="1">
    <source>
        <dbReference type="ARBA" id="ARBA00004911"/>
    </source>
</evidence>
<accession>A0A564ZL49</accession>
<reference evidence="16 17" key="1">
    <citation type="submission" date="2019-07" db="EMBL/GenBank/DDBJ databases">
        <authorList>
            <person name="Cremers G."/>
        </authorList>
    </citation>
    <scope>NUCLEOTIDE SEQUENCE [LARGE SCALE GENOMIC DNA]</scope>
</reference>
<dbReference type="EMBL" id="CABIKM010000029">
    <property type="protein sequence ID" value="VUZ85597.1"/>
    <property type="molecule type" value="Genomic_DNA"/>
</dbReference>
<keyword evidence="6 15" id="KW-0745">Spermidine biosynthesis</keyword>
<comment type="cofactor">
    <cofactor evidence="15">
        <name>pyruvate</name>
        <dbReference type="ChEBI" id="CHEBI:15361"/>
    </cofactor>
    <text evidence="15">Binds 1 pyruvoyl group covalently per subunit.</text>
</comment>
<dbReference type="NCBIfam" id="TIGR03330">
    <property type="entry name" value="SAM_DCase_Bsu"/>
    <property type="match status" value="1"/>
</dbReference>
<evidence type="ECO:0000256" key="11">
    <source>
        <dbReference type="ARBA" id="ARBA00023317"/>
    </source>
</evidence>
<dbReference type="InterPro" id="IPR016067">
    <property type="entry name" value="S-AdoMet_deCO2ase_core"/>
</dbReference>
<keyword evidence="4 15" id="KW-0210">Decarboxylase</keyword>
<evidence type="ECO:0000256" key="8">
    <source>
        <dbReference type="ARBA" id="ARBA00023145"/>
    </source>
</evidence>
<keyword evidence="11 15" id="KW-0670">Pyruvate</keyword>
<proteinExistence type="inferred from homology"/>
<dbReference type="PANTHER" id="PTHR33866">
    <property type="entry name" value="S-ADENOSYLMETHIONINE DECARBOXYLASE PROENZYME"/>
    <property type="match status" value="1"/>
</dbReference>
<dbReference type="EC" id="4.1.1.50" evidence="15"/>
<evidence type="ECO:0000256" key="6">
    <source>
        <dbReference type="ARBA" id="ARBA00023066"/>
    </source>
</evidence>
<evidence type="ECO:0000256" key="3">
    <source>
        <dbReference type="ARBA" id="ARBA00022691"/>
    </source>
</evidence>
<feature type="active site" description="Proton donor; for catalytic activity" evidence="15">
    <location>
        <position position="83"/>
    </location>
</feature>
<feature type="chain" id="PRO_5023467803" description="S-adenosylmethionine decarboxylase beta chain" evidence="15">
    <location>
        <begin position="1"/>
        <end position="62"/>
    </location>
</feature>
<evidence type="ECO:0000256" key="9">
    <source>
        <dbReference type="ARBA" id="ARBA00023239"/>
    </source>
</evidence>
<dbReference type="InterPro" id="IPR042284">
    <property type="entry name" value="AdoMetDC_N"/>
</dbReference>
<comment type="function">
    <text evidence="13 15">Catalyzes the decarboxylation of S-adenosylmethionine to S-adenosylmethioninamine (dcAdoMet), the propylamine donor required for the synthesis of the polyamines spermine and spermidine from the diamine putrescine.</text>
</comment>
<dbReference type="GO" id="GO:0004014">
    <property type="term" value="F:adenosylmethionine decarboxylase activity"/>
    <property type="evidence" value="ECO:0007669"/>
    <property type="project" value="UniProtKB-UniRule"/>
</dbReference>
<keyword evidence="5 15" id="KW-0068">Autocatalytic cleavage</keyword>
<dbReference type="InterPro" id="IPR003826">
    <property type="entry name" value="AdoMetDC_fam_prok"/>
</dbReference>
<name>A0A564ZL49_9BACT</name>
<dbReference type="SUPFAM" id="SSF56276">
    <property type="entry name" value="S-adenosylmethionine decarboxylase"/>
    <property type="match status" value="1"/>
</dbReference>
<keyword evidence="17" id="KW-1185">Reference proteome</keyword>
<comment type="PTM">
    <text evidence="15">Is synthesized initially as an inactive proenzyme. Formation of the active enzyme involves a self-maturation process in which the active site pyruvoyl group is generated from an internal serine residue via an autocatalytic post-translational modification. Two non-identical subunits are generated from the proenzyme in this reaction, and the pyruvate is formed at the N-terminus of the alpha chain, which is derived from the carboxyl end of the proenzyme. The post-translation cleavage follows an unusual pathway, termed non-hydrolytic serinolysis, in which the side chain hydroxyl group of the serine supplies its oxygen atom to form the C-terminus of the beta chain, while the remainder of the serine residue undergoes an oxidative deamination to produce ammonia and the pyruvoyl group blocking the N-terminus of the alpha chain.</text>
</comment>
<evidence type="ECO:0000313" key="16">
    <source>
        <dbReference type="EMBL" id="VUZ85597.1"/>
    </source>
</evidence>
<comment type="similarity">
    <text evidence="14 15">Belongs to the prokaryotic AdoMetDC family. Type 1 subfamily.</text>
</comment>
<dbReference type="InterPro" id="IPR042286">
    <property type="entry name" value="AdoMetDC_C"/>
</dbReference>
<comment type="catalytic activity">
    <reaction evidence="12 15">
        <text>S-adenosyl-L-methionine + H(+) = S-adenosyl 3-(methylsulfanyl)propylamine + CO2</text>
        <dbReference type="Rhea" id="RHEA:15981"/>
        <dbReference type="ChEBI" id="CHEBI:15378"/>
        <dbReference type="ChEBI" id="CHEBI:16526"/>
        <dbReference type="ChEBI" id="CHEBI:57443"/>
        <dbReference type="ChEBI" id="CHEBI:59789"/>
        <dbReference type="EC" id="4.1.1.50"/>
    </reaction>
</comment>
<dbReference type="Gene3D" id="3.30.160.750">
    <property type="match status" value="1"/>
</dbReference>
<dbReference type="InterPro" id="IPR017716">
    <property type="entry name" value="S-AdoMet_deCOase_pro-enz"/>
</dbReference>
<evidence type="ECO:0000256" key="4">
    <source>
        <dbReference type="ARBA" id="ARBA00022793"/>
    </source>
</evidence>
<comment type="subunit">
    <text evidence="2 15">Heterotetramer of two alpha and two beta chains arranged as a dimer of alpha/beta heterodimers.</text>
</comment>
<evidence type="ECO:0000313" key="17">
    <source>
        <dbReference type="Proteomes" id="UP000334340"/>
    </source>
</evidence>
<keyword evidence="8 15" id="KW-0865">Zymogen</keyword>
<dbReference type="Proteomes" id="UP000334340">
    <property type="component" value="Unassembled WGS sequence"/>
</dbReference>
<dbReference type="AlphaFoldDB" id="A0A564ZL49"/>
<evidence type="ECO:0000256" key="2">
    <source>
        <dbReference type="ARBA" id="ARBA00011601"/>
    </source>
</evidence>
<evidence type="ECO:0000256" key="15">
    <source>
        <dbReference type="HAMAP-Rule" id="MF_00464"/>
    </source>
</evidence>
<evidence type="ECO:0000256" key="12">
    <source>
        <dbReference type="ARBA" id="ARBA00048112"/>
    </source>
</evidence>
<evidence type="ECO:0000256" key="5">
    <source>
        <dbReference type="ARBA" id="ARBA00022813"/>
    </source>
</evidence>
<gene>
    <name evidence="15" type="primary">speH</name>
    <name evidence="16" type="ORF">MELA_01982</name>
</gene>
<dbReference type="UniPathway" id="UPA00331">
    <property type="reaction ID" value="UER00451"/>
</dbReference>
<evidence type="ECO:0000256" key="13">
    <source>
        <dbReference type="ARBA" id="ARBA00056215"/>
    </source>
</evidence>
<organism evidence="16 17">
    <name type="scientific">Candidatus Methylomirabilis lanthanidiphila</name>
    <dbReference type="NCBI Taxonomy" id="2211376"/>
    <lineage>
        <taxon>Bacteria</taxon>
        <taxon>Candidatus Methylomirabilota</taxon>
        <taxon>Candidatus Methylomirabilia</taxon>
        <taxon>Candidatus Methylomirabilales</taxon>
        <taxon>Candidatus Methylomirabilaceae</taxon>
        <taxon>Candidatus Methylomirabilis</taxon>
    </lineage>
</organism>
<dbReference type="PANTHER" id="PTHR33866:SF2">
    <property type="entry name" value="S-ADENOSYLMETHIONINE DECARBOXYLASE PROENZYME"/>
    <property type="match status" value="1"/>
</dbReference>
<evidence type="ECO:0000256" key="14">
    <source>
        <dbReference type="ARBA" id="ARBA00061583"/>
    </source>
</evidence>
<keyword evidence="7 15" id="KW-0620">Polyamine biosynthesis</keyword>
<feature type="site" description="Cleavage (non-hydrolytic); by autolysis" evidence="15">
    <location>
        <begin position="62"/>
        <end position="63"/>
    </location>
</feature>
<feature type="chain" id="PRO_5023467802" description="S-adenosylmethionine decarboxylase alpha chain" evidence="15">
    <location>
        <begin position="63"/>
        <end position="144"/>
    </location>
</feature>
<evidence type="ECO:0000256" key="7">
    <source>
        <dbReference type="ARBA" id="ARBA00023115"/>
    </source>
</evidence>
<keyword evidence="3 15" id="KW-0949">S-adenosyl-L-methionine</keyword>
<dbReference type="GO" id="GO:0008295">
    <property type="term" value="P:spermidine biosynthetic process"/>
    <property type="evidence" value="ECO:0007669"/>
    <property type="project" value="UniProtKB-UniRule"/>
</dbReference>
<feature type="active site" description="Proton acceptor; for processing activity" evidence="15">
    <location>
        <position position="68"/>
    </location>
</feature>
<dbReference type="FunFam" id="3.30.360.110:FF:000001">
    <property type="entry name" value="S-adenosylmethionine decarboxylase proenzyme"/>
    <property type="match status" value="1"/>
</dbReference>
<protein>
    <recommendedName>
        <fullName evidence="15">S-adenosylmethionine decarboxylase proenzyme</fullName>
        <shortName evidence="15">AdoMetDC</shortName>
        <shortName evidence="15">SAMDC</shortName>
        <ecNumber evidence="15">4.1.1.50</ecNumber>
    </recommendedName>
    <component>
        <recommendedName>
            <fullName evidence="15">S-adenosylmethionine decarboxylase beta chain</fullName>
        </recommendedName>
    </component>
    <component>
        <recommendedName>
            <fullName evidence="15">S-adenosylmethionine decarboxylase alpha chain</fullName>
        </recommendedName>
    </component>
</protein>